<accession>A0A9X1VHY9</accession>
<gene>
    <name evidence="2" type="ORF">MON38_16440</name>
</gene>
<dbReference type="RefSeq" id="WP_241937236.1">
    <property type="nucleotide sequence ID" value="NZ_JALBGC010000004.1"/>
</dbReference>
<dbReference type="Proteomes" id="UP001139193">
    <property type="component" value="Unassembled WGS sequence"/>
</dbReference>
<dbReference type="EMBL" id="JALBGC010000004">
    <property type="protein sequence ID" value="MCI1189013.1"/>
    <property type="molecule type" value="Genomic_DNA"/>
</dbReference>
<protein>
    <submittedName>
        <fullName evidence="2">T9SS type A sorting domain-containing protein</fullName>
    </submittedName>
</protein>
<organism evidence="2 3">
    <name type="scientific">Hymenobacter cyanobacteriorum</name>
    <dbReference type="NCBI Taxonomy" id="2926463"/>
    <lineage>
        <taxon>Bacteria</taxon>
        <taxon>Pseudomonadati</taxon>
        <taxon>Bacteroidota</taxon>
        <taxon>Cytophagia</taxon>
        <taxon>Cytophagales</taxon>
        <taxon>Hymenobacteraceae</taxon>
        <taxon>Hymenobacter</taxon>
    </lineage>
</organism>
<comment type="caution">
    <text evidence="2">The sequence shown here is derived from an EMBL/GenBank/DDBJ whole genome shotgun (WGS) entry which is preliminary data.</text>
</comment>
<dbReference type="InterPro" id="IPR026444">
    <property type="entry name" value="Secre_tail"/>
</dbReference>
<evidence type="ECO:0000256" key="1">
    <source>
        <dbReference type="SAM" id="SignalP"/>
    </source>
</evidence>
<keyword evidence="3" id="KW-1185">Reference proteome</keyword>
<reference evidence="2" key="1">
    <citation type="submission" date="2022-03" db="EMBL/GenBank/DDBJ databases">
        <title>Bacterial whole genome sequence for Hymenobacter sp. DH14.</title>
        <authorList>
            <person name="Le V."/>
        </authorList>
    </citation>
    <scope>NUCLEOTIDE SEQUENCE</scope>
    <source>
        <strain evidence="2">DH14</strain>
    </source>
</reference>
<name>A0A9X1VHY9_9BACT</name>
<keyword evidence="1" id="KW-0732">Signal</keyword>
<proteinExistence type="predicted"/>
<dbReference type="NCBIfam" id="TIGR04183">
    <property type="entry name" value="Por_Secre_tail"/>
    <property type="match status" value="1"/>
</dbReference>
<sequence>MKKLISLGWLVAVAALTPARAQDLLNNGATISLTGGATLSVSGSLQNSSGTLDLSSGPNEVYVGGNLLNDAGATLLPGTASTVTLNGTAAQQLSLNGAQLFNLTVNKPSGGVGLPANSNADIAGALTLSGGMVTTDPSATLRLLNGATLSGEQSGRYVKGNLAAVKANVPGGATTAFPNSFTLTPTATTTSLTVTRRAGLTTAQVSFGTSVGGNRGIDRIWSASAAVKGAVQLNWLPDDDNGLSNFSVAQVWGRTAAPMAGSGWARISPAQNAGSARTVVGTAPASGLSFFTVSTASSPLPVTLIDFSVRREGPAARLNWRTAQELNNDYFVVEASADGQTYRPVGSPVPGQGTVSAPIDYTFTDPNLLNYRTDLVYYRLRQVDTDGTASYSPVRTIALTAAATGLALFPNPASTGAMLTGTRPGTVVQVFDALGRVVITATADATGTAALALPVGLATGVYVVRADDKALRLTVE</sequence>
<evidence type="ECO:0000313" key="2">
    <source>
        <dbReference type="EMBL" id="MCI1189013.1"/>
    </source>
</evidence>
<evidence type="ECO:0000313" key="3">
    <source>
        <dbReference type="Proteomes" id="UP001139193"/>
    </source>
</evidence>
<feature type="chain" id="PRO_5040820214" evidence="1">
    <location>
        <begin position="22"/>
        <end position="476"/>
    </location>
</feature>
<dbReference type="AlphaFoldDB" id="A0A9X1VHY9"/>
<feature type="signal peptide" evidence="1">
    <location>
        <begin position="1"/>
        <end position="21"/>
    </location>
</feature>